<proteinExistence type="predicted"/>
<sequence length="214" mass="25136">MYNIVKGIISSCNIQESKEFIRSQADVIIIILNKNSILIDKRMSITKHQKFIKKTYISTLLSTIAHKRNINEALFNFSCCIQNETRTKKEFFMVIKDYKHVEIYSYKSFTCDTNNVNKIECACEWKTKPSNFLVRPRHKKNKNIKSHYVFVFTSQYIPSILQQFIDNSMKLTIRIIYVTTEKESTNVNLDQIVNHLPDNCIITVLIQRLKKING</sequence>
<dbReference type="EMBL" id="LC738874">
    <property type="protein sequence ID" value="BDT62410.1"/>
    <property type="molecule type" value="Genomic_DNA"/>
</dbReference>
<reference evidence="1" key="1">
    <citation type="submission" date="2022-10" db="EMBL/GenBank/DDBJ databases">
        <title>Genome sequences of endogenous nimaviruses in decapod crustaceans.</title>
        <authorList>
            <person name="Kawato S."/>
            <person name="Nozaki R."/>
            <person name="Kondo H."/>
            <person name="Hirono I."/>
        </authorList>
    </citation>
    <scope>NUCLEOTIDE SEQUENCE</scope>
    <source>
        <strain evidence="1">Okinawa2016</strain>
    </source>
</reference>
<protein>
    <submittedName>
        <fullName evidence="1">Uncharacterized protein</fullName>
    </submittedName>
</protein>
<name>A0A9C7EYI8_9VIRU</name>
<accession>A0A9C7EYI8</accession>
<organism evidence="1">
    <name type="scientific">Melicertus latisulcatus majanivirus</name>
    <dbReference type="NCBI Taxonomy" id="2984277"/>
    <lineage>
        <taxon>Viruses</taxon>
        <taxon>Viruses incertae sedis</taxon>
        <taxon>Naldaviricetes</taxon>
        <taxon>Nimaviridae</taxon>
    </lineage>
</organism>
<evidence type="ECO:0000313" key="1">
    <source>
        <dbReference type="EMBL" id="BDT62410.1"/>
    </source>
</evidence>